<feature type="domain" description="RNA polymerase alpha subunit C-terminal" evidence="1">
    <location>
        <begin position="61"/>
        <end position="106"/>
    </location>
</feature>
<comment type="caution">
    <text evidence="3">The sequence shown here is derived from an EMBL/GenBank/DDBJ whole genome shotgun (WGS) entry which is preliminary data.</text>
</comment>
<proteinExistence type="predicted"/>
<dbReference type="InterPro" id="IPR036388">
    <property type="entry name" value="WH-like_DNA-bd_sf"/>
</dbReference>
<gene>
    <name evidence="3" type="ORF">BU112_04100</name>
</gene>
<dbReference type="SUPFAM" id="SSF88659">
    <property type="entry name" value="Sigma3 and sigma4 domains of RNA polymerase sigma factors"/>
    <property type="match status" value="1"/>
</dbReference>
<protein>
    <recommendedName>
        <fullName evidence="5">RNA polymerase alpha subunit C-terminal domain-containing protein</fullName>
    </recommendedName>
</protein>
<dbReference type="EMBL" id="QXUF01000018">
    <property type="protein sequence ID" value="RIN01975.1"/>
    <property type="molecule type" value="Genomic_DNA"/>
</dbReference>
<evidence type="ECO:0000313" key="4">
    <source>
        <dbReference type="Proteomes" id="UP000286317"/>
    </source>
</evidence>
<dbReference type="GO" id="GO:0003700">
    <property type="term" value="F:DNA-binding transcription factor activity"/>
    <property type="evidence" value="ECO:0007669"/>
    <property type="project" value="InterPro"/>
</dbReference>
<dbReference type="Gene3D" id="1.10.150.20">
    <property type="entry name" value="5' to 3' exonuclease, C-terminal subdomain"/>
    <property type="match status" value="2"/>
</dbReference>
<evidence type="ECO:0000313" key="3">
    <source>
        <dbReference type="EMBL" id="RIN01975.1"/>
    </source>
</evidence>
<dbReference type="InterPro" id="IPR013324">
    <property type="entry name" value="RNA_pol_sigma_r3/r4-like"/>
</dbReference>
<evidence type="ECO:0000259" key="1">
    <source>
        <dbReference type="Pfam" id="PF03118"/>
    </source>
</evidence>
<dbReference type="Proteomes" id="UP000286317">
    <property type="component" value="Unassembled WGS sequence"/>
</dbReference>
<dbReference type="Pfam" id="PF03118">
    <property type="entry name" value="RNA_pol_A_CTD"/>
    <property type="match status" value="2"/>
</dbReference>
<dbReference type="GO" id="GO:0003677">
    <property type="term" value="F:DNA binding"/>
    <property type="evidence" value="ECO:0007669"/>
    <property type="project" value="InterPro"/>
</dbReference>
<dbReference type="InterPro" id="IPR007630">
    <property type="entry name" value="RNA_pol_sigma70_r4"/>
</dbReference>
<reference evidence="3 4" key="1">
    <citation type="journal article" date="2016" name="Front. Microbiol.">
        <title>Comprehensive Phylogenetic Analysis of Bovine Non-aureus Staphylococci Species Based on Whole-Genome Sequencing.</title>
        <authorList>
            <person name="Naushad S."/>
            <person name="Barkema H.W."/>
            <person name="Luby C."/>
            <person name="Condas L.A."/>
            <person name="Nobrega D.B."/>
            <person name="Carson D.A."/>
            <person name="De Buck J."/>
        </authorList>
    </citation>
    <scope>NUCLEOTIDE SEQUENCE [LARGE SCALE GENOMIC DNA]</scope>
    <source>
        <strain evidence="3 4">SNUC 4554</strain>
    </source>
</reference>
<dbReference type="RefSeq" id="WP_119605155.1">
    <property type="nucleotide sequence ID" value="NZ_JBQJDS010000001.1"/>
</dbReference>
<dbReference type="SUPFAM" id="SSF47789">
    <property type="entry name" value="C-terminal domain of RNA polymerase alpha subunit"/>
    <property type="match status" value="2"/>
</dbReference>
<dbReference type="GO" id="GO:0003899">
    <property type="term" value="F:DNA-directed RNA polymerase activity"/>
    <property type="evidence" value="ECO:0007669"/>
    <property type="project" value="InterPro"/>
</dbReference>
<dbReference type="GO" id="GO:0006352">
    <property type="term" value="P:DNA-templated transcription initiation"/>
    <property type="evidence" value="ECO:0007669"/>
    <property type="project" value="InterPro"/>
</dbReference>
<keyword evidence="4" id="KW-1185">Reference proteome</keyword>
<dbReference type="AlphaFoldDB" id="A0A418IHE3"/>
<dbReference type="InterPro" id="IPR011260">
    <property type="entry name" value="RNAP_asu_C"/>
</dbReference>
<feature type="domain" description="RNA polymerase alpha subunit C-terminal" evidence="1">
    <location>
        <begin position="3"/>
        <end position="54"/>
    </location>
</feature>
<evidence type="ECO:0008006" key="5">
    <source>
        <dbReference type="Google" id="ProtNLM"/>
    </source>
</evidence>
<dbReference type="Gene3D" id="1.10.10.10">
    <property type="entry name" value="Winged helix-like DNA-binding domain superfamily/Winged helix DNA-binding domain"/>
    <property type="match status" value="1"/>
</dbReference>
<dbReference type="Pfam" id="PF04545">
    <property type="entry name" value="Sigma70_r4"/>
    <property type="match status" value="1"/>
</dbReference>
<feature type="domain" description="RNA polymerase sigma-70 region 4" evidence="2">
    <location>
        <begin position="455"/>
        <end position="486"/>
    </location>
</feature>
<organism evidence="3 4">
    <name type="scientific">Staphylococcus shinii</name>
    <dbReference type="NCBI Taxonomy" id="2912228"/>
    <lineage>
        <taxon>Bacteria</taxon>
        <taxon>Bacillati</taxon>
        <taxon>Bacillota</taxon>
        <taxon>Bacilli</taxon>
        <taxon>Bacillales</taxon>
        <taxon>Staphylococcaceae</taxon>
        <taxon>Staphylococcus</taxon>
    </lineage>
</organism>
<accession>A0A418IHE3</accession>
<evidence type="ECO:0000259" key="2">
    <source>
        <dbReference type="Pfam" id="PF04545"/>
    </source>
</evidence>
<name>A0A418IHE3_9STAP</name>
<sequence length="504" mass="58655">MLISETNLSVRSRNALNKAGYIRTDELKNLTRDDLANLSNIGTKSIDEIAEFLKLPYETNKVTLSIRSQNALAKAGYYTIEEIKNLTEKELRNIQNLGEKSIQEILSLKTQNNFINDAYELNSLSYHKIKNGSIETLKLDNELNVILKNNNIQTIEVLLELKKSDLKKFRGVNAPQVLVLKDIINGLRDELKLNYQGIADIPFSNPQLQVKEAIINSLPYKDVEFYFRNGFKLKKTIDITCNEAKESDIKKIKELEINKIENLIKIIPSNIKNLKGMNEKSTSRVLKLLLNKLVITYNNDIVLEGISYNFFRNHHYNFWLNIEDNILYSLTCKVDDVIKKYVNVNYHSFKELSYFISHNTEIIKEIEGLELSKQEANELVYSYLKNYSTKMNYKYLKEKFEKVNNKINFVEIVNNLIDEGLVTLEDGKIVTLKKPVLYYAKRLKSENQFEALKYRLKNYTLQEIEDKLGLTRERARQLIKQGLNNLPSNVRERIRMLIGLKITN</sequence>